<evidence type="ECO:0000313" key="2">
    <source>
        <dbReference type="Proteomes" id="UP000068164"/>
    </source>
</evidence>
<evidence type="ECO:0008006" key="3">
    <source>
        <dbReference type="Google" id="ProtNLM"/>
    </source>
</evidence>
<dbReference type="Proteomes" id="UP000068164">
    <property type="component" value="Unassembled WGS sequence"/>
</dbReference>
<gene>
    <name evidence="1" type="ORF">AS026_21055</name>
</gene>
<dbReference type="InterPro" id="IPR012441">
    <property type="entry name" value="DUF1643"/>
</dbReference>
<protein>
    <recommendedName>
        <fullName evidence="3">DUF1643 domain-containing protein</fullName>
    </recommendedName>
</protein>
<name>A0A109J4B4_9HYPH</name>
<keyword evidence="2" id="KW-1185">Reference proteome</keyword>
<dbReference type="RefSeq" id="WP_062374705.1">
    <property type="nucleotide sequence ID" value="NZ_LNCD01000137.1"/>
</dbReference>
<organism evidence="1 2">
    <name type="scientific">Rhizobium altiplani</name>
    <dbReference type="NCBI Taxonomy" id="1864509"/>
    <lineage>
        <taxon>Bacteria</taxon>
        <taxon>Pseudomonadati</taxon>
        <taxon>Pseudomonadota</taxon>
        <taxon>Alphaproteobacteria</taxon>
        <taxon>Hyphomicrobiales</taxon>
        <taxon>Rhizobiaceae</taxon>
        <taxon>Rhizobium/Agrobacterium group</taxon>
        <taxon>Rhizobium</taxon>
    </lineage>
</organism>
<dbReference type="EMBL" id="LNCD01000137">
    <property type="protein sequence ID" value="KWV42101.1"/>
    <property type="molecule type" value="Genomic_DNA"/>
</dbReference>
<evidence type="ECO:0000313" key="1">
    <source>
        <dbReference type="EMBL" id="KWV42101.1"/>
    </source>
</evidence>
<reference evidence="1 2" key="1">
    <citation type="submission" date="2015-11" db="EMBL/GenBank/DDBJ databases">
        <title>Draft Genome Sequence of the Strain BR 10423 (Rhizobium sp.) isolated from nodules of Mimosa pudica.</title>
        <authorList>
            <person name="Barauna A.C."/>
            <person name="Zilli J.E."/>
            <person name="Simoes-Araujo J.L."/>
            <person name="Reis V.M."/>
            <person name="James E.K."/>
            <person name="Reis F.B.Jr."/>
            <person name="Rouws L.F."/>
            <person name="Passos S.R."/>
            <person name="Gois S.R."/>
        </authorList>
    </citation>
    <scope>NUCLEOTIDE SEQUENCE [LARGE SCALE GENOMIC DNA]</scope>
    <source>
        <strain evidence="1 2">BR10423</strain>
    </source>
</reference>
<dbReference type="AlphaFoldDB" id="A0A109J4B4"/>
<sequence>MADLLADFAASQPMQKSAVISDCKRYRYELRRTWDAAKRLLVVCMLNPSTADDEKDDPTLRELTYFAKRWGYGGLIVVNLNAFRASHPSVMMAEPMCVGPKNGEFIEAALTFSRHQGTPVLVAWGNGGDHLDRDEWFMSRARLHTVSLICLGRNKDGSPKHPMSRGRNRIPRDQQPIMFRNALEAI</sequence>
<proteinExistence type="predicted"/>
<accession>A0A109J4B4</accession>
<dbReference type="Pfam" id="PF07799">
    <property type="entry name" value="DUF1643"/>
    <property type="match status" value="1"/>
</dbReference>
<comment type="caution">
    <text evidence="1">The sequence shown here is derived from an EMBL/GenBank/DDBJ whole genome shotgun (WGS) entry which is preliminary data.</text>
</comment>